<dbReference type="Proteomes" id="UP000886501">
    <property type="component" value="Unassembled WGS sequence"/>
</dbReference>
<gene>
    <name evidence="1" type="ORF">BDM02DRAFT_3104628</name>
</gene>
<evidence type="ECO:0000313" key="1">
    <source>
        <dbReference type="EMBL" id="KAF9643267.1"/>
    </source>
</evidence>
<reference evidence="1" key="2">
    <citation type="journal article" date="2020" name="Nat. Commun.">
        <title>Large-scale genome sequencing of mycorrhizal fungi provides insights into the early evolution of symbiotic traits.</title>
        <authorList>
            <person name="Miyauchi S."/>
            <person name="Kiss E."/>
            <person name="Kuo A."/>
            <person name="Drula E."/>
            <person name="Kohler A."/>
            <person name="Sanchez-Garcia M."/>
            <person name="Morin E."/>
            <person name="Andreopoulos B."/>
            <person name="Barry K.W."/>
            <person name="Bonito G."/>
            <person name="Buee M."/>
            <person name="Carver A."/>
            <person name="Chen C."/>
            <person name="Cichocki N."/>
            <person name="Clum A."/>
            <person name="Culley D."/>
            <person name="Crous P.W."/>
            <person name="Fauchery L."/>
            <person name="Girlanda M."/>
            <person name="Hayes R.D."/>
            <person name="Keri Z."/>
            <person name="LaButti K."/>
            <person name="Lipzen A."/>
            <person name="Lombard V."/>
            <person name="Magnuson J."/>
            <person name="Maillard F."/>
            <person name="Murat C."/>
            <person name="Nolan M."/>
            <person name="Ohm R.A."/>
            <person name="Pangilinan J."/>
            <person name="Pereira M.F."/>
            <person name="Perotto S."/>
            <person name="Peter M."/>
            <person name="Pfister S."/>
            <person name="Riley R."/>
            <person name="Sitrit Y."/>
            <person name="Stielow J.B."/>
            <person name="Szollosi G."/>
            <person name="Zifcakova L."/>
            <person name="Stursova M."/>
            <person name="Spatafora J.W."/>
            <person name="Tedersoo L."/>
            <person name="Vaario L.M."/>
            <person name="Yamada A."/>
            <person name="Yan M."/>
            <person name="Wang P."/>
            <person name="Xu J."/>
            <person name="Bruns T."/>
            <person name="Baldrian P."/>
            <person name="Vilgalys R."/>
            <person name="Dunand C."/>
            <person name="Henrissat B."/>
            <person name="Grigoriev I.V."/>
            <person name="Hibbett D."/>
            <person name="Nagy L.G."/>
            <person name="Martin F.M."/>
        </authorList>
    </citation>
    <scope>NUCLEOTIDE SEQUENCE</scope>
    <source>
        <strain evidence="1">P2</strain>
    </source>
</reference>
<accession>A0ACB6Z184</accession>
<proteinExistence type="predicted"/>
<dbReference type="EMBL" id="MU118253">
    <property type="protein sequence ID" value="KAF9643267.1"/>
    <property type="molecule type" value="Genomic_DNA"/>
</dbReference>
<name>A0ACB6Z184_THEGA</name>
<sequence>MIATSSSSTHPHNWELVLNGHPIFDPSGGKNGDENSRKADDTSLELSINSLSKFRSSDAIQDGGIPNGRRRTMLTKDADLIVAVGKQVRMTSLTESQLSAAGEQTFKTLCTPNLQFEIHELVLNTNGRLLAVVGAFQVMVIVLPRPGFTRLAPPTVDCKSLQVGQFYHTSASSPHIAKVDWHPWGEGGSTLLVMTLDGKLREYDISVDVDEPQQTISFMPERRASRSFLAQDSTEREVSSFTLGKGTADWGPLTVYALTKSGDIYSFCPYLPKNASVPSTYIHALQLFVEAKRDQTLQEGSSSAREFSVLYEYQHKYVTALMKQLPSGTPFPTQSQIVSIHPPTTIKHKPLRQGPFLLQPSPLTIEGSEGGDATDIIYAVLGNEEEGCDGETEKLGIVMIAYQDGKVDVCLDVDKVEARWERKTNSADDLPMFAVYETVDLGIVSMLNRIDPSLSDILQGNHPVFVPDPIHGDSLYLYHAFGVQVLSFRALLEGLTVALQDDNDDKDGALQEELKKEQGVEVTPILSTFSVERRSSNPVVSLAIPNDVYLSYSIFMLTSAMRVVVLPLTPQADMPFAQKSKPTPTTPQKPSTADSKGQLPSTSTPSSTPNGDKPKAWLSSSEFDPYTVPPIFSQPLGLPTNPRLALPVSQSKSEFILTPDTMRYLGQTVEHLRAQIDAVKYANTMAEAQVQIQTMEFHRQVRQVQQILVMMEVSRTKRCATWKERVEKVRKTQDELLERLDRTLRIYMRKVAPELSEQETKWFEELKRMEAEVLGQGKYDEQSLRARTKLLQREYDRILPPLKELDKKEQERRSKQNALNQGLGASQAFEYGQRSTEERVRLENLEKQILLLAEKLSLDVGTPPSDSASKQDSSTPNGSSSLSKSPS</sequence>
<comment type="caution">
    <text evidence="1">The sequence shown here is derived from an EMBL/GenBank/DDBJ whole genome shotgun (WGS) entry which is preliminary data.</text>
</comment>
<evidence type="ECO:0000313" key="2">
    <source>
        <dbReference type="Proteomes" id="UP000886501"/>
    </source>
</evidence>
<reference evidence="1" key="1">
    <citation type="submission" date="2019-10" db="EMBL/GenBank/DDBJ databases">
        <authorList>
            <consortium name="DOE Joint Genome Institute"/>
            <person name="Kuo A."/>
            <person name="Miyauchi S."/>
            <person name="Kiss E."/>
            <person name="Drula E."/>
            <person name="Kohler A."/>
            <person name="Sanchez-Garcia M."/>
            <person name="Andreopoulos B."/>
            <person name="Barry K.W."/>
            <person name="Bonito G."/>
            <person name="Buee M."/>
            <person name="Carver A."/>
            <person name="Chen C."/>
            <person name="Cichocki N."/>
            <person name="Clum A."/>
            <person name="Culley D."/>
            <person name="Crous P.W."/>
            <person name="Fauchery L."/>
            <person name="Girlanda M."/>
            <person name="Hayes R."/>
            <person name="Keri Z."/>
            <person name="Labutti K."/>
            <person name="Lipzen A."/>
            <person name="Lombard V."/>
            <person name="Magnuson J."/>
            <person name="Maillard F."/>
            <person name="Morin E."/>
            <person name="Murat C."/>
            <person name="Nolan M."/>
            <person name="Ohm R."/>
            <person name="Pangilinan J."/>
            <person name="Pereira M."/>
            <person name="Perotto S."/>
            <person name="Peter M."/>
            <person name="Riley R."/>
            <person name="Sitrit Y."/>
            <person name="Stielow B."/>
            <person name="Szollosi G."/>
            <person name="Zifcakova L."/>
            <person name="Stursova M."/>
            <person name="Spatafora J.W."/>
            <person name="Tedersoo L."/>
            <person name="Vaario L.-M."/>
            <person name="Yamada A."/>
            <person name="Yan M."/>
            <person name="Wang P."/>
            <person name="Xu J."/>
            <person name="Bruns T."/>
            <person name="Baldrian P."/>
            <person name="Vilgalys R."/>
            <person name="Henrissat B."/>
            <person name="Grigoriev I.V."/>
            <person name="Hibbett D."/>
            <person name="Nagy L.G."/>
            <person name="Martin F.M."/>
        </authorList>
    </citation>
    <scope>NUCLEOTIDE SEQUENCE</scope>
    <source>
        <strain evidence="1">P2</strain>
    </source>
</reference>
<organism evidence="1 2">
    <name type="scientific">Thelephora ganbajun</name>
    <name type="common">Ganba fungus</name>
    <dbReference type="NCBI Taxonomy" id="370292"/>
    <lineage>
        <taxon>Eukaryota</taxon>
        <taxon>Fungi</taxon>
        <taxon>Dikarya</taxon>
        <taxon>Basidiomycota</taxon>
        <taxon>Agaricomycotina</taxon>
        <taxon>Agaricomycetes</taxon>
        <taxon>Thelephorales</taxon>
        <taxon>Thelephoraceae</taxon>
        <taxon>Thelephora</taxon>
    </lineage>
</organism>
<protein>
    <submittedName>
        <fullName evidence="1">Uncharacterized protein</fullName>
    </submittedName>
</protein>
<keyword evidence="2" id="KW-1185">Reference proteome</keyword>